<dbReference type="RefSeq" id="WP_089011315.1">
    <property type="nucleotide sequence ID" value="NZ_LT607754.1"/>
</dbReference>
<dbReference type="EMBL" id="LT607754">
    <property type="protein sequence ID" value="SCG43783.1"/>
    <property type="molecule type" value="Genomic_DNA"/>
</dbReference>
<dbReference type="OrthoDB" id="3203793at2"/>
<proteinExistence type="predicted"/>
<protein>
    <recommendedName>
        <fullName evidence="3">Plasmid replication initiator protein RepSA</fullName>
    </recommendedName>
</protein>
<organism evidence="1 2">
    <name type="scientific">Micromonospora inositola</name>
    <dbReference type="NCBI Taxonomy" id="47865"/>
    <lineage>
        <taxon>Bacteria</taxon>
        <taxon>Bacillati</taxon>
        <taxon>Actinomycetota</taxon>
        <taxon>Actinomycetes</taxon>
        <taxon>Micromonosporales</taxon>
        <taxon>Micromonosporaceae</taxon>
        <taxon>Micromonospora</taxon>
    </lineage>
</organism>
<evidence type="ECO:0000313" key="2">
    <source>
        <dbReference type="Proteomes" id="UP000198221"/>
    </source>
</evidence>
<name>A0A1C5HCX0_9ACTN</name>
<evidence type="ECO:0008006" key="3">
    <source>
        <dbReference type="Google" id="ProtNLM"/>
    </source>
</evidence>
<dbReference type="Proteomes" id="UP000198221">
    <property type="component" value="Chromosome I"/>
</dbReference>
<dbReference type="AlphaFoldDB" id="A0A1C5HCX0"/>
<gene>
    <name evidence="1" type="ORF">GA0070613_1136</name>
</gene>
<reference evidence="2" key="1">
    <citation type="submission" date="2016-06" db="EMBL/GenBank/DDBJ databases">
        <authorList>
            <person name="Varghese N."/>
            <person name="Submissions Spin"/>
        </authorList>
    </citation>
    <scope>NUCLEOTIDE SEQUENCE [LARGE SCALE GENOMIC DNA]</scope>
    <source>
        <strain evidence="2">DSM 43819</strain>
    </source>
</reference>
<dbReference type="Pfam" id="PF20199">
    <property type="entry name" value="RepSA"/>
    <property type="match status" value="1"/>
</dbReference>
<keyword evidence="2" id="KW-1185">Reference proteome</keyword>
<sequence length="531" mass="58593">MTSSTLALAPETTTVSGTGAYADADTGYWPWAAPTTGPRDLAADGWVRGHDPRTVASGRARAQDPDYPDWLGHVRAAAACKHPIRLAGQIHVNDTDGNRMATIDTEDMPDGAIYTPCGNRRASVCPSCAEVYRRDTFHLIKAGLQGDRWGLPPLHEHIAIFLTATAPSFGPVHHRVVKVHAADCRRKDGCTCRASVCHPFGRTCPHGVELRCGQRHKAGDTQLGQPLCLDCYDHAGQVVWNHEAPELWRRTIQQADRELRRLGRAHGVELRRRYIKVYEFQVRGVIHYHALIRLDGEHPDCPGTIVPPPAVITRQMFAEAVGTAFVKTAYTSAPHPANDGQGWRIAWGDKGLDIKHVNAPGGEVNLAQITGYIAKYVTKSTEVTGLNLRRVDDLSVEIHGNPRTHLGRLIRACWDLGEHPDYNRLRRWAHQFGYGGHITTKSRAFSVTLGFIRHQRTIWRRTEGHPHTWDDEQTERVIYELGYQATGWISTGDALLANTAAALARARHQAGLDALADELAARTTAGQPAAA</sequence>
<evidence type="ECO:0000313" key="1">
    <source>
        <dbReference type="EMBL" id="SCG43783.1"/>
    </source>
</evidence>
<dbReference type="InterPro" id="IPR046828">
    <property type="entry name" value="RepSA"/>
</dbReference>
<accession>A0A1C5HCX0</accession>